<dbReference type="SUPFAM" id="SSF52540">
    <property type="entry name" value="P-loop containing nucleoside triphosphate hydrolases"/>
    <property type="match status" value="2"/>
</dbReference>
<comment type="similarity">
    <text evidence="9">Belongs to the SNF2/RAD54 helicase family. RapA subfamily.</text>
</comment>
<evidence type="ECO:0000256" key="7">
    <source>
        <dbReference type="ARBA" id="ARBA00023159"/>
    </source>
</evidence>
<dbReference type="CDD" id="cd18011">
    <property type="entry name" value="DEXDc_RapA"/>
    <property type="match status" value="1"/>
</dbReference>
<dbReference type="Gene3D" id="3.40.50.10810">
    <property type="entry name" value="Tandem AAA-ATPase domain"/>
    <property type="match status" value="1"/>
</dbReference>
<dbReference type="InterPro" id="IPR027417">
    <property type="entry name" value="P-loop_NTPase"/>
</dbReference>
<accession>A0ABV7HS82</accession>
<dbReference type="Pfam" id="PF12137">
    <property type="entry name" value="RapA_C"/>
    <property type="match status" value="1"/>
</dbReference>
<dbReference type="EMBL" id="JBHRTL010000006">
    <property type="protein sequence ID" value="MFC3155648.1"/>
    <property type="molecule type" value="Genomic_DNA"/>
</dbReference>
<dbReference type="InterPro" id="IPR000330">
    <property type="entry name" value="SNF2_N"/>
</dbReference>
<dbReference type="HAMAP" id="MF_01821">
    <property type="entry name" value="Helicase_RapA"/>
    <property type="match status" value="1"/>
</dbReference>
<evidence type="ECO:0000313" key="13">
    <source>
        <dbReference type="Proteomes" id="UP001595548"/>
    </source>
</evidence>
<evidence type="ECO:0000256" key="5">
    <source>
        <dbReference type="ARBA" id="ARBA00023015"/>
    </source>
</evidence>
<name>A0ABV7HS82_9GAMM</name>
<keyword evidence="6 9" id="KW-0238">DNA-binding</keyword>
<keyword evidence="3 9" id="KW-0347">Helicase</keyword>
<dbReference type="CDD" id="cd18793">
    <property type="entry name" value="SF2_C_SNF"/>
    <property type="match status" value="1"/>
</dbReference>
<comment type="function">
    <text evidence="9">Transcription regulator that activates transcription by stimulating RNA polymerase (RNAP) recycling in case of stress conditions such as supercoiled DNA or high salt concentrations. Probably acts by releasing the RNAP, when it is trapped or immobilized on tightly supercoiled DNA. Does not activate transcription on linear DNA. Probably not involved in DNA repair.</text>
</comment>
<dbReference type="Pfam" id="PF18337">
    <property type="entry name" value="Tudor_RapA"/>
    <property type="match status" value="1"/>
</dbReference>
<feature type="binding site" evidence="9">
    <location>
        <begin position="178"/>
        <end position="185"/>
    </location>
    <ligand>
        <name>ATP</name>
        <dbReference type="ChEBI" id="CHEBI:30616"/>
    </ligand>
</feature>
<dbReference type="InterPro" id="IPR049730">
    <property type="entry name" value="SNF2/RAD54-like_C"/>
</dbReference>
<dbReference type="Gene3D" id="2.30.30.930">
    <property type="match status" value="1"/>
</dbReference>
<keyword evidence="13" id="KW-1185">Reference proteome</keyword>
<evidence type="ECO:0000259" key="11">
    <source>
        <dbReference type="PROSITE" id="PS51194"/>
    </source>
</evidence>
<evidence type="ECO:0000259" key="10">
    <source>
        <dbReference type="PROSITE" id="PS51192"/>
    </source>
</evidence>
<dbReference type="Gene3D" id="6.10.140.1500">
    <property type="match status" value="1"/>
</dbReference>
<feature type="domain" description="Helicase ATP-binding" evidence="10">
    <location>
        <begin position="165"/>
        <end position="358"/>
    </location>
</feature>
<organism evidence="12 13">
    <name type="scientific">Gilvimarinus japonicus</name>
    <dbReference type="NCBI Taxonomy" id="1796469"/>
    <lineage>
        <taxon>Bacteria</taxon>
        <taxon>Pseudomonadati</taxon>
        <taxon>Pseudomonadota</taxon>
        <taxon>Gammaproteobacteria</taxon>
        <taxon>Cellvibrionales</taxon>
        <taxon>Cellvibrionaceae</taxon>
        <taxon>Gilvimarinus</taxon>
    </lineage>
</organism>
<dbReference type="SMART" id="SM00490">
    <property type="entry name" value="HELICc"/>
    <property type="match status" value="1"/>
</dbReference>
<keyword evidence="4 9" id="KW-0067">ATP-binding</keyword>
<evidence type="ECO:0000256" key="6">
    <source>
        <dbReference type="ARBA" id="ARBA00023125"/>
    </source>
</evidence>
<dbReference type="Gene3D" id="3.40.50.300">
    <property type="entry name" value="P-loop containing nucleotide triphosphate hydrolases"/>
    <property type="match status" value="1"/>
</dbReference>
<dbReference type="NCBIfam" id="NF003426">
    <property type="entry name" value="PRK04914.1"/>
    <property type="match status" value="1"/>
</dbReference>
<dbReference type="InterPro" id="IPR001650">
    <property type="entry name" value="Helicase_C-like"/>
</dbReference>
<keyword evidence="8 9" id="KW-0804">Transcription</keyword>
<dbReference type="RefSeq" id="WP_382416458.1">
    <property type="nucleotide sequence ID" value="NZ_AP031500.1"/>
</dbReference>
<evidence type="ECO:0000256" key="4">
    <source>
        <dbReference type="ARBA" id="ARBA00022840"/>
    </source>
</evidence>
<dbReference type="PANTHER" id="PTHR45766:SF6">
    <property type="entry name" value="SWI_SNF-RELATED MATRIX-ASSOCIATED ACTIN-DEPENDENT REGULATOR OF CHROMATIN SUBFAMILY A-LIKE PROTEIN 1"/>
    <property type="match status" value="1"/>
</dbReference>
<dbReference type="InterPro" id="IPR022737">
    <property type="entry name" value="RapA_C"/>
</dbReference>
<dbReference type="Gene3D" id="3.30.360.80">
    <property type="match status" value="1"/>
</dbReference>
<dbReference type="PANTHER" id="PTHR45766">
    <property type="entry name" value="DNA ANNEALING HELICASE AND ENDONUCLEASE ZRANB3 FAMILY MEMBER"/>
    <property type="match status" value="1"/>
</dbReference>
<dbReference type="Gene3D" id="2.30.30.140">
    <property type="match status" value="1"/>
</dbReference>
<proteinExistence type="inferred from homology"/>
<feature type="short sequence motif" description="DEAH box" evidence="9">
    <location>
        <begin position="304"/>
        <end position="307"/>
    </location>
</feature>
<dbReference type="SMART" id="SM00487">
    <property type="entry name" value="DEXDc"/>
    <property type="match status" value="1"/>
</dbReference>
<dbReference type="InterPro" id="IPR057342">
    <property type="entry name" value="DEXDc_RapA"/>
</dbReference>
<dbReference type="PROSITE" id="PS51192">
    <property type="entry name" value="HELICASE_ATP_BIND_1"/>
    <property type="match status" value="1"/>
</dbReference>
<reference evidence="13" key="1">
    <citation type="journal article" date="2019" name="Int. J. Syst. Evol. Microbiol.">
        <title>The Global Catalogue of Microorganisms (GCM) 10K type strain sequencing project: providing services to taxonomists for standard genome sequencing and annotation.</title>
        <authorList>
            <consortium name="The Broad Institute Genomics Platform"/>
            <consortium name="The Broad Institute Genome Sequencing Center for Infectious Disease"/>
            <person name="Wu L."/>
            <person name="Ma J."/>
        </authorList>
    </citation>
    <scope>NUCLEOTIDE SEQUENCE [LARGE SCALE GENOMIC DNA]</scope>
    <source>
        <strain evidence="13">KCTC 52141</strain>
    </source>
</reference>
<comment type="subunit">
    <text evidence="9">Interacts with the RNAP. Has a higher affinity for the core RNAP than for the holoenzyme. Its ATPase activity is stimulated by binding to RNAP.</text>
</comment>
<dbReference type="Gene3D" id="6.10.140.2230">
    <property type="match status" value="1"/>
</dbReference>
<sequence length="984" mass="109941">MSQTAVTVGQRYVSDTEPELGLGVVLQVSGGTVDIGFPAAEQRRTYSLQEAPLSRVRYAEGERVKHQAGQWLVVQQVIEQGGCLLYQALSDDGEVIAVPEFELDSFVQFSKPRERLFSGQVDRSNHFALRYRSQNLRHQIQSSDVFGLAGPKVSLLPHQMHIAEQVASRFAPRVLLADEVGLGKTIEAGLILHRQLLTGRTQRALVVVPPALLHQWLVEMLRRFNLSFTLLDEERCQALDGSGDEMLDFEMDDVQFLDSLEQEDDEVNPFETAQLVLCSLDFLTGNEQRLKQALAADWDMLLVDEAHHLSWSPSHASDEYVAIEQLAERAKGLLLLTATPEQLGLESHFARLRLLDPSRYYDFETFIAEQQSYKPLSDLVEQILAERPEDTDASGSLPAQQWTALAEYLDADAIASAKQKAQQQSLAAAIDELVTVLLDRHGTGRVLLRNTRHAVKGFPTRHLHEHPIALEAPDASALGERELSTQLHPEYYWADQGDWWLHDPRVLWLKEFVKARRGQKILVICADGDTAQELELYLRLRQGVASAVFHESMNLIARDRAAAYFADMEDGAQVLIASEIGSEGRNFQFAQDLVLFDLPLNPDLLEQRIGRLDRIGQAGEIHLHVPLYTAPEGLTAQEKLARWYHEGINAFTHTCAIGHAAFNRFGDALTQAMRTDSGEALNTLVDETASFSQALNAELQAGRDRLLELNSCRPQVAAQLVEQLQQQDEGAVLPEFLMRVLDSFNVEYERHSENSWVLHPGEHMRVDPFPGLPESGLTITFDRQQALERDDISFATWEHPLVSGAMELILDTEFGNTAVATLKLPPLKPGTLMVEAVFCLHCPAPPQLQLTRYLQDAVMRVLLDVNGKNFAAVLSPDKLAKVVQKVPRATSQELVRHSRAQIATLLDSAEEMMAPERDVQVNAALDSARQLLGAEITRLQDLAKVNPNVRQTEIEQLQQQLDDTVAHLEQASLKLDAVRVIVAV</sequence>
<protein>
    <recommendedName>
        <fullName evidence="9">RNA polymerase-associated protein RapA</fullName>
        <ecNumber evidence="9">3.6.4.-</ecNumber>
    </recommendedName>
    <alternativeName>
        <fullName evidence="9">ATP-dependent helicase HepA</fullName>
    </alternativeName>
</protein>
<feature type="domain" description="Helicase C-terminal" evidence="11">
    <location>
        <begin position="505"/>
        <end position="663"/>
    </location>
</feature>
<dbReference type="EC" id="3.6.4.-" evidence="9"/>
<dbReference type="Proteomes" id="UP001595548">
    <property type="component" value="Unassembled WGS sequence"/>
</dbReference>
<dbReference type="InterPro" id="IPR038718">
    <property type="entry name" value="SNF2-like_sf"/>
</dbReference>
<evidence type="ECO:0000256" key="8">
    <source>
        <dbReference type="ARBA" id="ARBA00023163"/>
    </source>
</evidence>
<dbReference type="InterPro" id="IPR040766">
    <property type="entry name" value="Tudor_2_RapA"/>
</dbReference>
<comment type="caution">
    <text evidence="12">The sequence shown here is derived from an EMBL/GenBank/DDBJ whole genome shotgun (WGS) entry which is preliminary data.</text>
</comment>
<evidence type="ECO:0000313" key="12">
    <source>
        <dbReference type="EMBL" id="MFC3155648.1"/>
    </source>
</evidence>
<keyword evidence="1 9" id="KW-0547">Nucleotide-binding</keyword>
<keyword evidence="5 9" id="KW-0805">Transcription regulation</keyword>
<evidence type="ECO:0000256" key="2">
    <source>
        <dbReference type="ARBA" id="ARBA00022801"/>
    </source>
</evidence>
<keyword evidence="7 9" id="KW-0010">Activator</keyword>
<gene>
    <name evidence="9 12" type="primary">rapA</name>
    <name evidence="12" type="ORF">ACFOEB_10590</name>
</gene>
<dbReference type="Pfam" id="PF00176">
    <property type="entry name" value="SNF2-rel_dom"/>
    <property type="match status" value="1"/>
</dbReference>
<evidence type="ECO:0000256" key="3">
    <source>
        <dbReference type="ARBA" id="ARBA00022806"/>
    </source>
</evidence>
<dbReference type="Pfam" id="PF00271">
    <property type="entry name" value="Helicase_C"/>
    <property type="match status" value="1"/>
</dbReference>
<dbReference type="InterPro" id="IPR023949">
    <property type="entry name" value="Helicase_RapA"/>
</dbReference>
<dbReference type="InterPro" id="IPR040765">
    <property type="entry name" value="Tudor_1_RapA"/>
</dbReference>
<evidence type="ECO:0000256" key="9">
    <source>
        <dbReference type="HAMAP-Rule" id="MF_01821"/>
    </source>
</evidence>
<dbReference type="InterPro" id="IPR014001">
    <property type="entry name" value="Helicase_ATP-bd"/>
</dbReference>
<evidence type="ECO:0000256" key="1">
    <source>
        <dbReference type="ARBA" id="ARBA00022741"/>
    </source>
</evidence>
<dbReference type="Pfam" id="PF18339">
    <property type="entry name" value="Tudor_1_RapA"/>
    <property type="match status" value="1"/>
</dbReference>
<keyword evidence="2 9" id="KW-0378">Hydrolase</keyword>
<dbReference type="PROSITE" id="PS51194">
    <property type="entry name" value="HELICASE_CTER"/>
    <property type="match status" value="1"/>
</dbReference>